<organism evidence="1 2">
    <name type="scientific">Streptomyces nymphaeiformis</name>
    <dbReference type="NCBI Taxonomy" id="2663842"/>
    <lineage>
        <taxon>Bacteria</taxon>
        <taxon>Bacillati</taxon>
        <taxon>Actinomycetota</taxon>
        <taxon>Actinomycetes</taxon>
        <taxon>Kitasatosporales</taxon>
        <taxon>Streptomycetaceae</taxon>
        <taxon>Streptomyces</taxon>
    </lineage>
</organism>
<evidence type="ECO:0000313" key="2">
    <source>
        <dbReference type="Proteomes" id="UP000582643"/>
    </source>
</evidence>
<sequence>MPTPGDQLPGGPQQMARDIADLKRQVRELRAARRLESAAVGAGGLRVTGGGRLAMDTPNRVRMVDIGTLTDAQYNHGDGSPQQAIQLRREDGGLALACYAYPPSGSEAQSWRLYDRTGNVIMAEDAGSGLGLARPYLPVPLGPAYEGSWDYWPRASGTTTTRLWQGRFYKQLPNIVLVMQASMDTSGATGTIELAVGGTVRATGSVAFSVAYFTLGPYALDDYDHMQQIDITVQGRRTAGTGALRATLYSAYQI</sequence>
<comment type="caution">
    <text evidence="1">The sequence shown here is derived from an EMBL/GenBank/DDBJ whole genome shotgun (WGS) entry which is preliminary data.</text>
</comment>
<proteinExistence type="predicted"/>
<evidence type="ECO:0000313" key="1">
    <source>
        <dbReference type="EMBL" id="MBB4985043.1"/>
    </source>
</evidence>
<dbReference type="EMBL" id="JACHJY010000009">
    <property type="protein sequence ID" value="MBB4985043.1"/>
    <property type="molecule type" value="Genomic_DNA"/>
</dbReference>
<gene>
    <name evidence="1" type="ORF">GGE06_005993</name>
</gene>
<dbReference type="AlphaFoldDB" id="A0A7W7U4Q5"/>
<reference evidence="1 2" key="1">
    <citation type="submission" date="2020-08" db="EMBL/GenBank/DDBJ databases">
        <title>Genomic Encyclopedia of Type Strains, Phase III (KMG-III): the genomes of soil and plant-associated and newly described type strains.</title>
        <authorList>
            <person name="Whitman W."/>
        </authorList>
    </citation>
    <scope>NUCLEOTIDE SEQUENCE [LARGE SCALE GENOMIC DNA]</scope>
    <source>
        <strain evidence="1 2">SFB5A</strain>
    </source>
</reference>
<dbReference type="Proteomes" id="UP000582643">
    <property type="component" value="Unassembled WGS sequence"/>
</dbReference>
<keyword evidence="2" id="KW-1185">Reference proteome</keyword>
<dbReference type="RefSeq" id="WP_184932267.1">
    <property type="nucleotide sequence ID" value="NZ_JACHJY010000009.1"/>
</dbReference>
<name>A0A7W7U4Q5_9ACTN</name>
<accession>A0A7W7U4Q5</accession>
<protein>
    <submittedName>
        <fullName evidence="1">Uncharacterized protein</fullName>
    </submittedName>
</protein>